<organism evidence="9 10">
    <name type="scientific">Hyaloperonospora arabidopsidis (strain Emoy2)</name>
    <name type="common">Downy mildew agent</name>
    <name type="synonym">Peronospora arabidopsidis</name>
    <dbReference type="NCBI Taxonomy" id="559515"/>
    <lineage>
        <taxon>Eukaryota</taxon>
        <taxon>Sar</taxon>
        <taxon>Stramenopiles</taxon>
        <taxon>Oomycota</taxon>
        <taxon>Peronosporomycetes</taxon>
        <taxon>Peronosporales</taxon>
        <taxon>Peronosporaceae</taxon>
        <taxon>Hyaloperonospora</taxon>
    </lineage>
</organism>
<evidence type="ECO:0000259" key="8">
    <source>
        <dbReference type="PROSITE" id="PS50222"/>
    </source>
</evidence>
<evidence type="ECO:0000256" key="6">
    <source>
        <dbReference type="ARBA" id="ARBA00023288"/>
    </source>
</evidence>
<feature type="domain" description="EF-hand" evidence="8">
    <location>
        <begin position="205"/>
        <end position="240"/>
    </location>
</feature>
<feature type="domain" description="EF-hand" evidence="8">
    <location>
        <begin position="1869"/>
        <end position="1904"/>
    </location>
</feature>
<evidence type="ECO:0000256" key="2">
    <source>
        <dbReference type="ARBA" id="ARBA00022707"/>
    </source>
</evidence>
<dbReference type="PANTHER" id="PTHR23055">
    <property type="entry name" value="CALCIUM BINDING PROTEINS"/>
    <property type="match status" value="1"/>
</dbReference>
<feature type="domain" description="EF-hand" evidence="8">
    <location>
        <begin position="1233"/>
        <end position="1268"/>
    </location>
</feature>
<feature type="domain" description="EF-hand" evidence="8">
    <location>
        <begin position="1323"/>
        <end position="1358"/>
    </location>
</feature>
<evidence type="ECO:0000256" key="4">
    <source>
        <dbReference type="ARBA" id="ARBA00022737"/>
    </source>
</evidence>
<feature type="domain" description="EF-hand" evidence="8">
    <location>
        <begin position="693"/>
        <end position="721"/>
    </location>
</feature>
<protein>
    <recommendedName>
        <fullName evidence="8">EF-hand domain-containing protein</fullName>
    </recommendedName>
</protein>
<keyword evidence="6" id="KW-0449">Lipoprotein</keyword>
<evidence type="ECO:0000256" key="3">
    <source>
        <dbReference type="ARBA" id="ARBA00022723"/>
    </source>
</evidence>
<dbReference type="PANTHER" id="PTHR23055:SF178">
    <property type="entry name" value="NEUROCALCIN HOMOLOG"/>
    <property type="match status" value="1"/>
</dbReference>
<keyword evidence="4" id="KW-0677">Repeat</keyword>
<feature type="domain" description="EF-hand" evidence="8">
    <location>
        <begin position="631"/>
        <end position="666"/>
    </location>
</feature>
<dbReference type="SUPFAM" id="SSF47473">
    <property type="entry name" value="EF-hand"/>
    <property type="match status" value="11"/>
</dbReference>
<feature type="domain" description="EF-hand" evidence="8">
    <location>
        <begin position="851"/>
        <end position="886"/>
    </location>
</feature>
<feature type="domain" description="EF-hand" evidence="8">
    <location>
        <begin position="1269"/>
        <end position="1304"/>
    </location>
</feature>
<dbReference type="Pfam" id="PF13499">
    <property type="entry name" value="EF-hand_7"/>
    <property type="match status" value="9"/>
</dbReference>
<dbReference type="PROSITE" id="PS00018">
    <property type="entry name" value="EF_HAND_1"/>
    <property type="match status" value="20"/>
</dbReference>
<dbReference type="InParanoid" id="M4BSL2"/>
<feature type="domain" description="EF-hand" evidence="8">
    <location>
        <begin position="1478"/>
        <end position="1513"/>
    </location>
</feature>
<keyword evidence="10" id="KW-1185">Reference proteome</keyword>
<feature type="domain" description="EF-hand" evidence="8">
    <location>
        <begin position="1672"/>
        <end position="1707"/>
    </location>
</feature>
<accession>M4BSL2</accession>
<comment type="similarity">
    <text evidence="1">Belongs to the recoverin family.</text>
</comment>
<dbReference type="InterPro" id="IPR018247">
    <property type="entry name" value="EF_Hand_1_Ca_BS"/>
</dbReference>
<dbReference type="Proteomes" id="UP000011713">
    <property type="component" value="Unassembled WGS sequence"/>
</dbReference>
<dbReference type="GO" id="GO:0005509">
    <property type="term" value="F:calcium ion binding"/>
    <property type="evidence" value="ECO:0007669"/>
    <property type="project" value="InterPro"/>
</dbReference>
<feature type="domain" description="EF-hand" evidence="8">
    <location>
        <begin position="1076"/>
        <end position="1111"/>
    </location>
</feature>
<keyword evidence="3" id="KW-0479">Metal-binding</keyword>
<proteinExistence type="inferred from homology"/>
<dbReference type="HOGENOM" id="CLU_000824_0_0_1"/>
<dbReference type="VEuPathDB" id="FungiDB:HpaG809446"/>
<feature type="domain" description="EF-hand" evidence="8">
    <location>
        <begin position="1039"/>
        <end position="1074"/>
    </location>
</feature>
<dbReference type="EnsemblProtists" id="HpaT809446">
    <property type="protein sequence ID" value="HpaP809446"/>
    <property type="gene ID" value="HpaG809446"/>
</dbReference>
<feature type="domain" description="EF-hand" evidence="8">
    <location>
        <begin position="2056"/>
        <end position="2091"/>
    </location>
</feature>
<dbReference type="InterPro" id="IPR002048">
    <property type="entry name" value="EF_hand_dom"/>
</dbReference>
<dbReference type="CDD" id="cd00051">
    <property type="entry name" value="EFh"/>
    <property type="match status" value="9"/>
</dbReference>
<dbReference type="InterPro" id="IPR028846">
    <property type="entry name" value="Recoverin"/>
</dbReference>
<feature type="domain" description="EF-hand" evidence="8">
    <location>
        <begin position="1442"/>
        <end position="1477"/>
    </location>
</feature>
<evidence type="ECO:0000313" key="10">
    <source>
        <dbReference type="Proteomes" id="UP000011713"/>
    </source>
</evidence>
<evidence type="ECO:0000313" key="9">
    <source>
        <dbReference type="EnsemblProtists" id="HpaP809446"/>
    </source>
</evidence>
<dbReference type="eggNOG" id="KOG0044">
    <property type="taxonomic scope" value="Eukaryota"/>
</dbReference>
<keyword evidence="2" id="KW-0519">Myristate</keyword>
<evidence type="ECO:0000256" key="7">
    <source>
        <dbReference type="SAM" id="MobiDB-lite"/>
    </source>
</evidence>
<evidence type="ECO:0000256" key="1">
    <source>
        <dbReference type="ARBA" id="ARBA00006049"/>
    </source>
</evidence>
<feature type="domain" description="EF-hand" evidence="8">
    <location>
        <begin position="1923"/>
        <end position="1958"/>
    </location>
</feature>
<feature type="domain" description="EF-hand" evidence="8">
    <location>
        <begin position="815"/>
        <end position="850"/>
    </location>
</feature>
<evidence type="ECO:0000256" key="5">
    <source>
        <dbReference type="ARBA" id="ARBA00022837"/>
    </source>
</evidence>
<feature type="region of interest" description="Disordered" evidence="7">
    <location>
        <begin position="86"/>
        <end position="105"/>
    </location>
</feature>
<feature type="domain" description="EF-hand" evidence="8">
    <location>
        <begin position="1130"/>
        <end position="1165"/>
    </location>
</feature>
<feature type="domain" description="EF-hand" evidence="8">
    <location>
        <begin position="476"/>
        <end position="506"/>
    </location>
</feature>
<dbReference type="Pfam" id="PF13202">
    <property type="entry name" value="EF-hand_5"/>
    <property type="match status" value="3"/>
</dbReference>
<reference evidence="10" key="1">
    <citation type="journal article" date="2010" name="Science">
        <title>Signatures of adaptation to obligate biotrophy in the Hyaloperonospora arabidopsidis genome.</title>
        <authorList>
            <person name="Baxter L."/>
            <person name="Tripathy S."/>
            <person name="Ishaque N."/>
            <person name="Boot N."/>
            <person name="Cabral A."/>
            <person name="Kemen E."/>
            <person name="Thines M."/>
            <person name="Ah-Fong A."/>
            <person name="Anderson R."/>
            <person name="Badejoko W."/>
            <person name="Bittner-Eddy P."/>
            <person name="Boore J.L."/>
            <person name="Chibucos M.C."/>
            <person name="Coates M."/>
            <person name="Dehal P."/>
            <person name="Delehaunty K."/>
            <person name="Dong S."/>
            <person name="Downton P."/>
            <person name="Dumas B."/>
            <person name="Fabro G."/>
            <person name="Fronick C."/>
            <person name="Fuerstenberg S.I."/>
            <person name="Fulton L."/>
            <person name="Gaulin E."/>
            <person name="Govers F."/>
            <person name="Hughes L."/>
            <person name="Humphray S."/>
            <person name="Jiang R.H."/>
            <person name="Judelson H."/>
            <person name="Kamoun S."/>
            <person name="Kyung K."/>
            <person name="Meijer H."/>
            <person name="Minx P."/>
            <person name="Morris P."/>
            <person name="Nelson J."/>
            <person name="Phuntumart V."/>
            <person name="Qutob D."/>
            <person name="Rehmany A."/>
            <person name="Rougon-Cardoso A."/>
            <person name="Ryden P."/>
            <person name="Torto-Alalibo T."/>
            <person name="Studholme D."/>
            <person name="Wang Y."/>
            <person name="Win J."/>
            <person name="Wood J."/>
            <person name="Clifton S.W."/>
            <person name="Rogers J."/>
            <person name="Van den Ackerveken G."/>
            <person name="Jones J.D."/>
            <person name="McDowell J.M."/>
            <person name="Beynon J."/>
            <person name="Tyler B.M."/>
        </authorList>
    </citation>
    <scope>NUCLEOTIDE SEQUENCE [LARGE SCALE GENOMIC DNA]</scope>
    <source>
        <strain evidence="10">Emoy2</strain>
    </source>
</reference>
<sequence length="2430" mass="271823">MPPRLSAVTLLLNDEAHDVLLCPETPVTELLQCITAGFSSLRCDALKTPVALQHVSSHVFYPLSLLCRCPELFEADAYHVVTQDTAQRRRDEVQETKPRRRRVAAAAAPAATSEPAWAIDLSDFELLQLVNVFTQSCPTGALDRRTFERCLEKILSQSGRYDPQARDMFTRLFCLFAVPQSPLDDVVVVDVVDFLGAASFFAAGERDEKIQLTFELYDIDKDGFLTMQEMTKYLTAVFQVMSHVSPELFQQNDVDPENLAIMTASQCFAESALNRKEKLPYKAFRTWYLKPGPTQLAAAKCANNGASKHRAAGIQPRKGVDLMTLREATGLSALCASDLFLFVSASSTRSEEGTKKVLTRPDLKKCFSTIIDKLDRETIREVDEFLDRFFNVFDENASGFVDYVQLSSGLSVLCGGSSEEKVTAAFLLFDTDGDGCITQHEMEVYLTSVFRVMYEVPTAITQTIGIDAKSLARYTAMQAFEELDMNRDGKLSLDEFRLWFRTHGRRHQQHPTSSPPRFQHRPVVHDSHGVGTASFVASITGLCDRAPSDVFEVIAAKVNEDGVLSREAFFLIFDELVEDNAARVKHKLSAKDKDQLQRIIETIFDGFDTDHDGFVDFCELSSGISVLCSGSQEEKIKSAFTLFDVNHDGCISRDEMETYLASVYRIVFMMSPAILKQLHGISPEELARITTVDAFKLADANEDGNLSFEEFTKWYSTQSTSLISLHPNEEVTPSATPSAINDVLPLPHVSLVCSRGVLNEMKELTNLGAYDGNDVFELFRASADQEGNMSRPGFLRCFNKLLAKDWQISRDMQIKTQQLLEEIFELFDGNKNGLVDVQELGAGLSILCGGSRADKTNAMFTLYDVNHDGYVSPDEMTSYLTSVFKIMFKASPELLTKTGMVPDQLARMTTRECFGAFDHNRDGQLSFDEFRVWFEQQHLHVYFHQPEHVSNGSSSALLKRRVQSSTLSSSDHPTTSIIPIEIVQKLSGLEDISLEDVSKIFASATGGGKRISRRIFDECFYMRICSKHMPILSAGDNTRLHEVMDRIFLSFDIEQKGIIDYNELMSGLSILCSASTRDEKVLAAFKLYDTNGDGVISKDEMIHYLGSVFKLLYGLDPTRRQLLVISADALAVATASHIFDVADVDHDGKLSFEEFQKWYVKPEQVSFTEIVAPLDLNKVRQLTNLGNLDVGEVFERFAEHANEDGMLNRIPFDKCFSDIIEMAHSQTQIEKLRAKMVANRLYDVFDRDENGQIDFSELASGLSVLCKGDRDARVKAAFRLYDFNADGFISKADTKRFFTSIFKVMYEVQPEMRQETSMSAEELGSVTAEQAFLEADSDNDGRLGYDEFLTWYSSSAQAGISSAAASGAVVKNPLVRWNALNEMRRLTNFAQYKPDEVFEIFAEEADKNGLLSRDAFSSSFRKVLDGRSSKAERESDPEKQEELQRIMNSLFSLFDHSNNGAVDFGELASGLSVLCGGTKDQKVEAAFSLFDYNGDGFISLEEMTRYLTSVFRVLFQVSPDAQSLGVTPDELGQVTAQQAFAEADQDHDGQLTLKEFQSWYQQPGGIGEVAKSGEQLFNLTEAQRLTTPQDILPIEVYEILAGYADEQGYVSREAVDEWIRTCITTNQGIKPEEHQRMNFTLDRLVELFDTDKNAMMNFSEISGGLSVLCGWSSEEKIRSAFTMYDYNADGYISMEEMARYLASVFRVLMEASPAILQHFDCKSPEEMGIRTARQAFKEAELDHDSRLSLSEFRKWYAQSSAAAIDRLIQHNIPDWLLLCEIQRLTKLGSFSAQQMLKTFANFVSADGTMDTETFRQAFKHFRIGNATDDATERLQLLADRIFAHFDKDNNGLVVASELTSRLSVLCGESWTDKLRTAFSLCDINSDGRISLGEMRFYLALVFRVLFEVKLDKETQMGVTPEELGEITAEQVFAKADLDRDGSLTFVEFSQWMVQHQVPDVVNLDVVKEMTNLEKFTADEVFEILANRCSDDGTLSREVFEECFEQLVDEQYKNDETSLARLRLTLNRLFVIFDEGNNGSVNFCELGSGLSVLCGGSREEKVKAAFSLLSPDHDGFVSLDEMVRYLVSVFKVLYETNPGMYEKVGVQPDEMAIIIATQCFSEANLNETGRVSFDDFVAWYSTMPRFEASVAGVGTSFLAGQQDDRQRTNGDMCVRHDSDDITSLQHGKDGSCHDGSPPESVVDTVLGTGKEPYSRNINTALANFPSNKICGMAGSNGDALLSPNSASALNMNSSNMEHVRQLLKLDTYEVNDVLEIFAEASPSGELPFVAFKKCFDQIIRLAGGHDSPEERHEADAMVYRLFRVFDSDNNNTVDFGVLASGLSVLSGSSMDEKVRAAFQLHDISGNGYITQEEMANYLTSIFKVMYETTDSTKTKMGVSPEELACATAKQCFVEASLSGDNKLSFEKFKKV</sequence>
<feature type="domain" description="EF-hand" evidence="8">
    <location>
        <begin position="417"/>
        <end position="452"/>
    </location>
</feature>
<dbReference type="STRING" id="559515.M4BSL2"/>
<dbReference type="EMBL" id="JH598725">
    <property type="status" value="NOT_ANNOTATED_CDS"/>
    <property type="molecule type" value="Genomic_DNA"/>
</dbReference>
<dbReference type="eggNOG" id="KOG0034">
    <property type="taxonomic scope" value="Eukaryota"/>
</dbReference>
<feature type="domain" description="EF-hand" evidence="8">
    <location>
        <begin position="381"/>
        <end position="416"/>
    </location>
</feature>
<feature type="domain" description="EF-hand" evidence="8">
    <location>
        <begin position="595"/>
        <end position="630"/>
    </location>
</feature>
<feature type="domain" description="EF-hand" evidence="8">
    <location>
        <begin position="2312"/>
        <end position="2347"/>
    </location>
</feature>
<dbReference type="SMART" id="SM00054">
    <property type="entry name" value="EFh"/>
    <property type="match status" value="30"/>
</dbReference>
<feature type="domain" description="EF-hand" evidence="8">
    <location>
        <begin position="905"/>
        <end position="940"/>
    </location>
</feature>
<name>M4BSL2_HYAAE</name>
<dbReference type="InterPro" id="IPR011992">
    <property type="entry name" value="EF-hand-dom_pair"/>
</dbReference>
<feature type="compositionally biased region" description="Basic and acidic residues" evidence="7">
    <location>
        <begin position="86"/>
        <end position="97"/>
    </location>
</feature>
<dbReference type="PROSITE" id="PS50222">
    <property type="entry name" value="EF_HAND_2"/>
    <property type="match status" value="26"/>
</dbReference>
<reference evidence="9" key="2">
    <citation type="submission" date="2015-06" db="UniProtKB">
        <authorList>
            <consortium name="EnsemblProtists"/>
        </authorList>
    </citation>
    <scope>IDENTIFICATION</scope>
    <source>
        <strain evidence="9">Emoy2</strain>
    </source>
</reference>
<feature type="domain" description="EF-hand" evidence="8">
    <location>
        <begin position="1531"/>
        <end position="1566"/>
    </location>
</feature>
<dbReference type="OMA" id="EDEMTHY"/>
<feature type="domain" description="EF-hand" evidence="8">
    <location>
        <begin position="1833"/>
        <end position="1868"/>
    </location>
</feature>
<dbReference type="Gene3D" id="1.10.238.10">
    <property type="entry name" value="EF-hand"/>
    <property type="match status" value="11"/>
</dbReference>
<keyword evidence="5" id="KW-0106">Calcium</keyword>
<feature type="domain" description="EF-hand" evidence="8">
    <location>
        <begin position="2348"/>
        <end position="2383"/>
    </location>
</feature>